<sequence>MRYSTADKIDTILVVAVVLCRIFQMGLAFWLCYRLGSEVRELLDALERCR</sequence>
<accession>A0ABW5G5T0</accession>
<keyword evidence="1" id="KW-0472">Membrane</keyword>
<name>A0ABW5G5T0_9PSEU</name>
<dbReference type="EMBL" id="JBHUKR010000030">
    <property type="protein sequence ID" value="MFD2422673.1"/>
    <property type="molecule type" value="Genomic_DNA"/>
</dbReference>
<keyword evidence="3" id="KW-1185">Reference proteome</keyword>
<keyword evidence="1" id="KW-0812">Transmembrane</keyword>
<proteinExistence type="predicted"/>
<comment type="caution">
    <text evidence="2">The sequence shown here is derived from an EMBL/GenBank/DDBJ whole genome shotgun (WGS) entry which is preliminary data.</text>
</comment>
<keyword evidence="1" id="KW-1133">Transmembrane helix</keyword>
<dbReference type="Proteomes" id="UP001597417">
    <property type="component" value="Unassembled WGS sequence"/>
</dbReference>
<evidence type="ECO:0000313" key="2">
    <source>
        <dbReference type="EMBL" id="MFD2422673.1"/>
    </source>
</evidence>
<dbReference type="RefSeq" id="WP_378271888.1">
    <property type="nucleotide sequence ID" value="NZ_JBHUKR010000030.1"/>
</dbReference>
<gene>
    <name evidence="2" type="ORF">ACFSXZ_40760</name>
</gene>
<organism evidence="2 3">
    <name type="scientific">Amycolatopsis pigmentata</name>
    <dbReference type="NCBI Taxonomy" id="450801"/>
    <lineage>
        <taxon>Bacteria</taxon>
        <taxon>Bacillati</taxon>
        <taxon>Actinomycetota</taxon>
        <taxon>Actinomycetes</taxon>
        <taxon>Pseudonocardiales</taxon>
        <taxon>Pseudonocardiaceae</taxon>
        <taxon>Amycolatopsis</taxon>
    </lineage>
</organism>
<evidence type="ECO:0000313" key="3">
    <source>
        <dbReference type="Proteomes" id="UP001597417"/>
    </source>
</evidence>
<reference evidence="3" key="1">
    <citation type="journal article" date="2019" name="Int. J. Syst. Evol. Microbiol.">
        <title>The Global Catalogue of Microorganisms (GCM) 10K type strain sequencing project: providing services to taxonomists for standard genome sequencing and annotation.</title>
        <authorList>
            <consortium name="The Broad Institute Genomics Platform"/>
            <consortium name="The Broad Institute Genome Sequencing Center for Infectious Disease"/>
            <person name="Wu L."/>
            <person name="Ma J."/>
        </authorList>
    </citation>
    <scope>NUCLEOTIDE SEQUENCE [LARGE SCALE GENOMIC DNA]</scope>
    <source>
        <strain evidence="3">CGMCC 4.7645</strain>
    </source>
</reference>
<protein>
    <submittedName>
        <fullName evidence="2">Uncharacterized protein</fullName>
    </submittedName>
</protein>
<feature type="transmembrane region" description="Helical" evidence="1">
    <location>
        <begin position="12"/>
        <end position="33"/>
    </location>
</feature>
<evidence type="ECO:0000256" key="1">
    <source>
        <dbReference type="SAM" id="Phobius"/>
    </source>
</evidence>